<gene>
    <name evidence="1" type="ORF">Pint_05465</name>
</gene>
<proteinExistence type="predicted"/>
<dbReference type="EMBL" id="CM047738">
    <property type="protein sequence ID" value="KAJ0046803.1"/>
    <property type="molecule type" value="Genomic_DNA"/>
</dbReference>
<sequence>MGAISLNSLPLGFRFRPTDEELVNYYLRYKINGHHKEVKVIREIDVCKREPWDLPGLSVIQTNDPEWFFFCPQDRKYPNGQRLNRATNAGYWKATGKDRKIKSGNKLIGMKKTLVFHTGRAPKGKRTNWVMHEYRPTLKDLDGTLPGQSPFVLCRLFKKQDESVEIEVGVEGDGEAAMSSPEKESEFPVLEVKPENNPIIVESSLAAGTTSDVSVPQVVEEETVTGMKDEDFDELNALMWEPQECIPFPPLYSPMPGEIQSSYMPCTVNDDYEKNAYISQFLDSILNTSDDYSTIESETPKNMPLVKDSGSCSESDVEVGQSLPEAEFPNSLWSEAAHFKMERPSEDYRSLTNQCFLEPEPFKQDVFSSGSAAGQSYDRYNKLNNQMDAIGSNDVAGTGIRIRTRQLQSNQKNDGSLTQGTASRRVRLQSKLQVGSVVYKESGAETDMLEEYESKPLVREGVKAAEKSRENSNISEELTTIDRPDGKLNGSVSTDSEISKAFRGRQSLAVLFRVAAIIVIFSVLVSTFRGLDLKL</sequence>
<name>A0ACC0Z8V5_9ROSI</name>
<accession>A0ACC0Z8V5</accession>
<evidence type="ECO:0000313" key="1">
    <source>
        <dbReference type="EMBL" id="KAJ0046803.1"/>
    </source>
</evidence>
<evidence type="ECO:0000313" key="2">
    <source>
        <dbReference type="Proteomes" id="UP001163603"/>
    </source>
</evidence>
<dbReference type="Proteomes" id="UP001163603">
    <property type="component" value="Chromosome 3"/>
</dbReference>
<comment type="caution">
    <text evidence="1">The sequence shown here is derived from an EMBL/GenBank/DDBJ whole genome shotgun (WGS) entry which is preliminary data.</text>
</comment>
<reference evidence="2" key="1">
    <citation type="journal article" date="2023" name="G3 (Bethesda)">
        <title>Genome assembly and association tests identify interacting loci associated with vigor, precocity, and sex in interspecific pistachio rootstocks.</title>
        <authorList>
            <person name="Palmer W."/>
            <person name="Jacygrad E."/>
            <person name="Sagayaradj S."/>
            <person name="Cavanaugh K."/>
            <person name="Han R."/>
            <person name="Bertier L."/>
            <person name="Beede B."/>
            <person name="Kafkas S."/>
            <person name="Golino D."/>
            <person name="Preece J."/>
            <person name="Michelmore R."/>
        </authorList>
    </citation>
    <scope>NUCLEOTIDE SEQUENCE [LARGE SCALE GENOMIC DNA]</scope>
</reference>
<organism evidence="1 2">
    <name type="scientific">Pistacia integerrima</name>
    <dbReference type="NCBI Taxonomy" id="434235"/>
    <lineage>
        <taxon>Eukaryota</taxon>
        <taxon>Viridiplantae</taxon>
        <taxon>Streptophyta</taxon>
        <taxon>Embryophyta</taxon>
        <taxon>Tracheophyta</taxon>
        <taxon>Spermatophyta</taxon>
        <taxon>Magnoliopsida</taxon>
        <taxon>eudicotyledons</taxon>
        <taxon>Gunneridae</taxon>
        <taxon>Pentapetalae</taxon>
        <taxon>rosids</taxon>
        <taxon>malvids</taxon>
        <taxon>Sapindales</taxon>
        <taxon>Anacardiaceae</taxon>
        <taxon>Pistacia</taxon>
    </lineage>
</organism>
<keyword evidence="2" id="KW-1185">Reference proteome</keyword>
<protein>
    <submittedName>
        <fullName evidence="1">Uncharacterized protein</fullName>
    </submittedName>
</protein>